<dbReference type="InterPro" id="IPR023631">
    <property type="entry name" value="Amidase_dom"/>
</dbReference>
<comment type="caution">
    <text evidence="2">The sequence shown here is derived from an EMBL/GenBank/DDBJ whole genome shotgun (WGS) entry which is preliminary data.</text>
</comment>
<organism evidence="2 3">
    <name type="scientific">Lasallia pustulata</name>
    <dbReference type="NCBI Taxonomy" id="136370"/>
    <lineage>
        <taxon>Eukaryota</taxon>
        <taxon>Fungi</taxon>
        <taxon>Dikarya</taxon>
        <taxon>Ascomycota</taxon>
        <taxon>Pezizomycotina</taxon>
        <taxon>Lecanoromycetes</taxon>
        <taxon>OSLEUM clade</taxon>
        <taxon>Umbilicariomycetidae</taxon>
        <taxon>Umbilicariales</taxon>
        <taxon>Umbilicariaceae</taxon>
        <taxon>Lasallia</taxon>
    </lineage>
</organism>
<sequence length="501" mass="53635">MKAINPLETTARDLQSALSSGAITSVEVVKVYLAQIERHNDWLRAVLQVAPEHFLLERAGTLDKERQEGLLRGPLHGIPVLVKDNIDTDPATGMGTTAGSFALLHAKPRRNAPLVDGLLNGGAIVIGKANLSELAYAKGVGLRCGWSALGGQCQSAYVRGGIDPDDQYGGHSNPGGSSTGSAVGVSAGFAPISIGTETWGSIIMPANRAALYAMKPTIGLVSQEGIIPVCPFCDTAGPMTTSVLDFANTLQAIVDPKMVAKVPKGGYAAAVTGSWDGIRVGALNPEQWRIPSDMCAKDAEFEKQQDTDINAAYKTLKQKGVDIQYPVSLAGADELEAAGLCDLLKGTFAPALDVYLSTLAEAPIKTASGIVEFNNRYPVVELPKPDFANQDYLVECCKMKWSADDSKRTVDRCHDVARSKGFDHTFHKYDVDVIIGPADSTLDMMISAAGYPFATLPLSYFKKNGRPFGLVAVAPAWQEELLVRVMSAWEATFPRRRVPEL</sequence>
<dbReference type="OrthoDB" id="566138at2759"/>
<dbReference type="PANTHER" id="PTHR42678:SF34">
    <property type="entry name" value="OS04G0183300 PROTEIN"/>
    <property type="match status" value="1"/>
</dbReference>
<accession>A0A5M8PJ45</accession>
<evidence type="ECO:0000313" key="2">
    <source>
        <dbReference type="EMBL" id="KAA6409053.1"/>
    </source>
</evidence>
<dbReference type="EMBL" id="VXIT01000012">
    <property type="protein sequence ID" value="KAA6409053.1"/>
    <property type="molecule type" value="Genomic_DNA"/>
</dbReference>
<dbReference type="PANTHER" id="PTHR42678">
    <property type="entry name" value="AMIDASE"/>
    <property type="match status" value="1"/>
</dbReference>
<dbReference type="Pfam" id="PF01425">
    <property type="entry name" value="Amidase"/>
    <property type="match status" value="1"/>
</dbReference>
<evidence type="ECO:0000313" key="3">
    <source>
        <dbReference type="Proteomes" id="UP000324767"/>
    </source>
</evidence>
<dbReference type="Proteomes" id="UP000324767">
    <property type="component" value="Unassembled WGS sequence"/>
</dbReference>
<gene>
    <name evidence="2" type="ORF">FRX48_07397</name>
</gene>
<dbReference type="SUPFAM" id="SSF75304">
    <property type="entry name" value="Amidase signature (AS) enzymes"/>
    <property type="match status" value="1"/>
</dbReference>
<dbReference type="Gene3D" id="3.90.1300.10">
    <property type="entry name" value="Amidase signature (AS) domain"/>
    <property type="match status" value="1"/>
</dbReference>
<dbReference type="AlphaFoldDB" id="A0A5M8PJ45"/>
<dbReference type="InterPro" id="IPR036928">
    <property type="entry name" value="AS_sf"/>
</dbReference>
<name>A0A5M8PJ45_9LECA</name>
<proteinExistence type="predicted"/>
<feature type="domain" description="Amidase" evidence="1">
    <location>
        <begin position="27"/>
        <end position="297"/>
    </location>
</feature>
<protein>
    <recommendedName>
        <fullName evidence="1">Amidase domain-containing protein</fullName>
    </recommendedName>
</protein>
<evidence type="ECO:0000259" key="1">
    <source>
        <dbReference type="Pfam" id="PF01425"/>
    </source>
</evidence>
<reference evidence="2 3" key="1">
    <citation type="submission" date="2019-09" db="EMBL/GenBank/DDBJ databases">
        <title>The hologenome of the rock-dwelling lichen Lasallia pustulata.</title>
        <authorList>
            <person name="Greshake Tzovaras B."/>
            <person name="Segers F."/>
            <person name="Bicker A."/>
            <person name="Dal Grande F."/>
            <person name="Otte J."/>
            <person name="Hankeln T."/>
            <person name="Schmitt I."/>
            <person name="Ebersberger I."/>
        </authorList>
    </citation>
    <scope>NUCLEOTIDE SEQUENCE [LARGE SCALE GENOMIC DNA]</scope>
    <source>
        <strain evidence="2">A1-1</strain>
    </source>
</reference>